<feature type="transmembrane region" description="Helical" evidence="1">
    <location>
        <begin position="330"/>
        <end position="349"/>
    </location>
</feature>
<feature type="transmembrane region" description="Helical" evidence="1">
    <location>
        <begin position="144"/>
        <end position="160"/>
    </location>
</feature>
<feature type="transmembrane region" description="Helical" evidence="1">
    <location>
        <begin position="355"/>
        <end position="373"/>
    </location>
</feature>
<sequence>MRRSPSILLRPELAIGCVTLLAVIRLVGLIDANAVDVLYQDQWDLLRPLFAGEGAWTSFTWQHGPHRQGLGGLLQWWLYPLTGWNVRAESWSCLAVLLAASAIAVAVSQRLTKRLGWPAVLLPVIILSPVYWETMLLTPNIAHGLMPLLLVMVLAWGWAGEGSRRDVVVLVLGGFCAQFTGFGFCVALVSAALATWFCIFPSAEGWTRARAGFVVVAYLATVAVFMVGYRWDPAVPGWQFPVADWWNYPRFVALMFSSLLGLRSMAWWALLPGVVVVVMVIAALGQALMTLATPRGRVVGVLAGTSLVFAAFTAVGRLPVNIEAAFMWRYLPLLATGCCALVMALGFPALRERRLLPQIVTAIVVLFAVRVWFNFVPEGYAAAIAEAKREWVAAYLETRDMKMANERSGYFVMRADPESALIQSRLEWLAERELSLFRGR</sequence>
<reference evidence="2 3" key="1">
    <citation type="submission" date="2023-12" db="EMBL/GenBank/DDBJ databases">
        <title>Description of an unclassified Opitutus bacterium of Verrucomicrobiota.</title>
        <authorList>
            <person name="Zhang D.-F."/>
        </authorList>
    </citation>
    <scope>NUCLEOTIDE SEQUENCE [LARGE SCALE GENOMIC DNA]</scope>
    <source>
        <strain evidence="2 3">WL0086</strain>
    </source>
</reference>
<keyword evidence="1" id="KW-0812">Transmembrane</keyword>
<gene>
    <name evidence="2" type="ORF">K1X11_001590</name>
</gene>
<evidence type="ECO:0000313" key="2">
    <source>
        <dbReference type="EMBL" id="WRQ88080.1"/>
    </source>
</evidence>
<dbReference type="EMBL" id="CP139781">
    <property type="protein sequence ID" value="WRQ88080.1"/>
    <property type="molecule type" value="Genomic_DNA"/>
</dbReference>
<organism evidence="2 3">
    <name type="scientific">Actomonas aquatica</name>
    <dbReference type="NCBI Taxonomy" id="2866162"/>
    <lineage>
        <taxon>Bacteria</taxon>
        <taxon>Pseudomonadati</taxon>
        <taxon>Verrucomicrobiota</taxon>
        <taxon>Opitutia</taxon>
        <taxon>Opitutales</taxon>
        <taxon>Opitutaceae</taxon>
        <taxon>Actomonas</taxon>
    </lineage>
</organism>
<feature type="transmembrane region" description="Helical" evidence="1">
    <location>
        <begin position="298"/>
        <end position="318"/>
    </location>
</feature>
<name>A0ABZ1CCQ0_9BACT</name>
<feature type="transmembrane region" description="Helical" evidence="1">
    <location>
        <begin position="209"/>
        <end position="229"/>
    </location>
</feature>
<protein>
    <recommendedName>
        <fullName evidence="4">Glycosyltransferase RgtA/B/C/D-like domain-containing protein</fullName>
    </recommendedName>
</protein>
<proteinExistence type="predicted"/>
<dbReference type="Proteomes" id="UP000738431">
    <property type="component" value="Chromosome"/>
</dbReference>
<feature type="transmembrane region" description="Helical" evidence="1">
    <location>
        <begin position="115"/>
        <end position="132"/>
    </location>
</feature>
<evidence type="ECO:0000313" key="3">
    <source>
        <dbReference type="Proteomes" id="UP000738431"/>
    </source>
</evidence>
<keyword evidence="1" id="KW-1133">Transmembrane helix</keyword>
<keyword evidence="1" id="KW-0472">Membrane</keyword>
<feature type="transmembrane region" description="Helical" evidence="1">
    <location>
        <begin position="167"/>
        <end position="197"/>
    </location>
</feature>
<evidence type="ECO:0008006" key="4">
    <source>
        <dbReference type="Google" id="ProtNLM"/>
    </source>
</evidence>
<feature type="transmembrane region" description="Helical" evidence="1">
    <location>
        <begin position="88"/>
        <end position="108"/>
    </location>
</feature>
<evidence type="ECO:0000256" key="1">
    <source>
        <dbReference type="SAM" id="Phobius"/>
    </source>
</evidence>
<dbReference type="RefSeq" id="WP_221028886.1">
    <property type="nucleotide sequence ID" value="NZ_CP139781.1"/>
</dbReference>
<feature type="transmembrane region" description="Helical" evidence="1">
    <location>
        <begin position="265"/>
        <end position="292"/>
    </location>
</feature>
<accession>A0ABZ1CCQ0</accession>
<keyword evidence="3" id="KW-1185">Reference proteome</keyword>